<dbReference type="GO" id="GO:0044780">
    <property type="term" value="P:bacterial-type flagellum assembly"/>
    <property type="evidence" value="ECO:0007669"/>
    <property type="project" value="InterPro"/>
</dbReference>
<evidence type="ECO:0000259" key="9">
    <source>
        <dbReference type="Pfam" id="PF06429"/>
    </source>
</evidence>
<evidence type="ECO:0000256" key="1">
    <source>
        <dbReference type="ARBA" id="ARBA00004365"/>
    </source>
</evidence>
<dbReference type="InterPro" id="IPR001444">
    <property type="entry name" value="Flag_bb_rod_N"/>
</dbReference>
<evidence type="ECO:0000256" key="2">
    <source>
        <dbReference type="ARBA" id="ARBA00004613"/>
    </source>
</evidence>
<keyword evidence="11" id="KW-0969">Cilium</keyword>
<comment type="similarity">
    <text evidence="3 7">Belongs to the flagella basal body rod proteins family.</text>
</comment>
<dbReference type="GO" id="GO:0005198">
    <property type="term" value="F:structural molecule activity"/>
    <property type="evidence" value="ECO:0007669"/>
    <property type="project" value="UniProtKB-UniRule"/>
</dbReference>
<dbReference type="PANTHER" id="PTHR30033">
    <property type="entry name" value="FLAGELLAR HOOK-ASSOCIATED PROTEIN 1"/>
    <property type="match status" value="1"/>
</dbReference>
<evidence type="ECO:0000256" key="7">
    <source>
        <dbReference type="RuleBase" id="RU362065"/>
    </source>
</evidence>
<keyword evidence="5 7" id="KW-0964">Secreted</keyword>
<protein>
    <recommendedName>
        <fullName evidence="4 7">Flagellar hook-associated protein 1</fullName>
        <shortName evidence="7">HAP1</shortName>
    </recommendedName>
</protein>
<feature type="domain" description="Flagellar basal body rod protein N-terminal" evidence="8">
    <location>
        <begin position="8"/>
        <end position="38"/>
    </location>
</feature>
<evidence type="ECO:0000256" key="3">
    <source>
        <dbReference type="ARBA" id="ARBA00009677"/>
    </source>
</evidence>
<evidence type="ECO:0000313" key="12">
    <source>
        <dbReference type="Proteomes" id="UP000295504"/>
    </source>
</evidence>
<dbReference type="RefSeq" id="WP_132848263.1">
    <property type="nucleotide sequence ID" value="NZ_CP058648.1"/>
</dbReference>
<evidence type="ECO:0000256" key="4">
    <source>
        <dbReference type="ARBA" id="ARBA00016244"/>
    </source>
</evidence>
<evidence type="ECO:0000259" key="10">
    <source>
        <dbReference type="Pfam" id="PF22638"/>
    </source>
</evidence>
<dbReference type="AlphaFoldDB" id="A0A4R2TYH5"/>
<comment type="subcellular location">
    <subcellularLocation>
        <location evidence="1 7">Bacterial flagellum</location>
    </subcellularLocation>
    <subcellularLocation>
        <location evidence="2 7">Secreted</location>
    </subcellularLocation>
</comment>
<keyword evidence="6 7" id="KW-0975">Bacterial flagellum</keyword>
<accession>A0A4R2TYH5</accession>
<evidence type="ECO:0000256" key="6">
    <source>
        <dbReference type="ARBA" id="ARBA00023143"/>
    </source>
</evidence>
<feature type="domain" description="Flagellar basal-body/hook protein C-terminal" evidence="9">
    <location>
        <begin position="456"/>
        <end position="494"/>
    </location>
</feature>
<dbReference type="Pfam" id="PF22638">
    <property type="entry name" value="FlgK_D1"/>
    <property type="match status" value="1"/>
</dbReference>
<dbReference type="InterPro" id="IPR053927">
    <property type="entry name" value="FlgK_helical"/>
</dbReference>
<reference evidence="11 12" key="1">
    <citation type="submission" date="2019-03" db="EMBL/GenBank/DDBJ databases">
        <title>Genomic Encyclopedia of Type Strains, Phase IV (KMG-IV): sequencing the most valuable type-strain genomes for metagenomic binning, comparative biology and taxonomic classification.</title>
        <authorList>
            <person name="Goeker M."/>
        </authorList>
    </citation>
    <scope>NUCLEOTIDE SEQUENCE [LARGE SCALE GENOMIC DNA]</scope>
    <source>
        <strain evidence="11 12">DSM 100013</strain>
    </source>
</reference>
<keyword evidence="11" id="KW-0282">Flagellum</keyword>
<dbReference type="SUPFAM" id="SSF64518">
    <property type="entry name" value="Phase 1 flagellin"/>
    <property type="match status" value="1"/>
</dbReference>
<evidence type="ECO:0000256" key="5">
    <source>
        <dbReference type="ARBA" id="ARBA00022525"/>
    </source>
</evidence>
<dbReference type="PANTHER" id="PTHR30033:SF1">
    <property type="entry name" value="FLAGELLAR HOOK-ASSOCIATED PROTEIN 1"/>
    <property type="match status" value="1"/>
</dbReference>
<dbReference type="GO" id="GO:0009424">
    <property type="term" value="C:bacterial-type flagellum hook"/>
    <property type="evidence" value="ECO:0007669"/>
    <property type="project" value="UniProtKB-UniRule"/>
</dbReference>
<dbReference type="EMBL" id="SLYC01000013">
    <property type="protein sequence ID" value="TCQ02729.1"/>
    <property type="molecule type" value="Genomic_DNA"/>
</dbReference>
<dbReference type="InterPro" id="IPR002371">
    <property type="entry name" value="FlgK"/>
</dbReference>
<proteinExistence type="inferred from homology"/>
<dbReference type="Proteomes" id="UP000295504">
    <property type="component" value="Unassembled WGS sequence"/>
</dbReference>
<organism evidence="11 12">
    <name type="scientific">Serpentinicella alkaliphila</name>
    <dbReference type="NCBI Taxonomy" id="1734049"/>
    <lineage>
        <taxon>Bacteria</taxon>
        <taxon>Bacillati</taxon>
        <taxon>Bacillota</taxon>
        <taxon>Clostridia</taxon>
        <taxon>Peptostreptococcales</taxon>
        <taxon>Natronincolaceae</taxon>
        <taxon>Serpentinicella</taxon>
    </lineage>
</organism>
<dbReference type="Pfam" id="PF00460">
    <property type="entry name" value="Flg_bb_rod"/>
    <property type="match status" value="1"/>
</dbReference>
<dbReference type="NCBIfam" id="TIGR02492">
    <property type="entry name" value="flgK_ends"/>
    <property type="match status" value="1"/>
</dbReference>
<dbReference type="PRINTS" id="PR01005">
    <property type="entry name" value="FLGHOOKAP1"/>
</dbReference>
<sequence length="501" mass="55475">MRSTFFGFNIARSGLFAAQRALDITGHNIANVNTKGYTRQRLDQAPSNPLSLPGGQGMIGTGVSTLGIKQIRVDFLDFKYRGEANAQGHWEVRRDGLQFIEAIMNEPSKTGISTVLDEFFSSIQELSKNPQELTNRSLVRQRGVAFTNSLNHMYNQLEKMVKDVNFDIVTTVNTINSYSDQIAVLNEQILRSEIGGSSANDLRDQRNLLIDELSKIVNVEVLEVVDPNDLQNGGKKTVIQINGQPLVNHNRTFKLSAEDKKLDDPVRNEVKWANGSSLNVLALKGELRSLLDLRDETEGKNKGIPYYMNQLDEFARKFAEEVNKLHFKGFGLNGDTGILFFTANGVSTEDMMGTATQLTNAIHQGITAKNIGVALDLDDPNKIAASSAATLLPGDGSIALKIAQIRHDSGMYEKGKPEDFIKSLISNLGVDTKEAMRNATNQIQLTELIDNERQAISGVSMDEELSRMVMYQHSYNASARMVNTMDEMLDTIINRLGLVGR</sequence>
<name>A0A4R2TYH5_9FIRM</name>
<dbReference type="GO" id="GO:0005576">
    <property type="term" value="C:extracellular region"/>
    <property type="evidence" value="ECO:0007669"/>
    <property type="project" value="UniProtKB-SubCell"/>
</dbReference>
<dbReference type="Pfam" id="PF06429">
    <property type="entry name" value="Flg_bbr_C"/>
    <property type="match status" value="1"/>
</dbReference>
<comment type="caution">
    <text evidence="11">The sequence shown here is derived from an EMBL/GenBank/DDBJ whole genome shotgun (WGS) entry which is preliminary data.</text>
</comment>
<dbReference type="InterPro" id="IPR010930">
    <property type="entry name" value="Flg_bb/hook_C_dom"/>
</dbReference>
<evidence type="ECO:0000313" key="11">
    <source>
        <dbReference type="EMBL" id="TCQ02729.1"/>
    </source>
</evidence>
<evidence type="ECO:0000259" key="8">
    <source>
        <dbReference type="Pfam" id="PF00460"/>
    </source>
</evidence>
<keyword evidence="11" id="KW-0966">Cell projection</keyword>
<dbReference type="OrthoDB" id="9802553at2"/>
<feature type="domain" description="Flagellar hook-associated protein FlgK helical" evidence="10">
    <location>
        <begin position="99"/>
        <end position="341"/>
    </location>
</feature>
<keyword evidence="12" id="KW-1185">Reference proteome</keyword>
<gene>
    <name evidence="7" type="primary">flgK</name>
    <name evidence="11" type="ORF">EDD79_10139</name>
</gene>